<feature type="signal peptide" evidence="2">
    <location>
        <begin position="1"/>
        <end position="20"/>
    </location>
</feature>
<proteinExistence type="predicted"/>
<dbReference type="OrthoDB" id="3599367at2759"/>
<accession>A0A1L7XII2</accession>
<evidence type="ECO:0000256" key="2">
    <source>
        <dbReference type="SAM" id="SignalP"/>
    </source>
</evidence>
<sequence length="406" mass="44178">MESLLRAMFLLLFLFSILGSARVGLEISPPNTLVVLPQGQKFDYRVLNYRQTSDYCDPSDFDDPDVPTCRVLCGATGSSCLVGSVSASAQRFRRNFEDVIESGAELDVTSVANLSAELYGIASRKTHLVKRVTGAVSQGDLDGYVYRQVLGNNPDPNFGAFVPLMEYKTDSDGNVILDENGLPQTTTNTVTVQMPFGDQSFQIGTPDLHGCTVVTVVSKRAVYMGHFFENPAFGKQTQFQQRVINWITGVGTRVGKGSALDPSLFNQNGDDTRIFIMSPRAARGGAQSAQYYRTKLPQLKATLNGANGLLPGAPMALRLYQPLDYDPDHLDNNPAFATNYNIAFSADTPRATGKAVFQFDPNFHGQGIPGWRLFYEEIQFNDNDPPLSDDAAKGVPDLPSGAGGSK</sequence>
<keyword evidence="4" id="KW-1185">Reference proteome</keyword>
<reference evidence="3 4" key="1">
    <citation type="submission" date="2016-03" db="EMBL/GenBank/DDBJ databases">
        <authorList>
            <person name="Ploux O."/>
        </authorList>
    </citation>
    <scope>NUCLEOTIDE SEQUENCE [LARGE SCALE GENOMIC DNA]</scope>
    <source>
        <strain evidence="3 4">UAMH 11012</strain>
    </source>
</reference>
<dbReference type="EMBL" id="FJOG01000028">
    <property type="protein sequence ID" value="CZR64767.1"/>
    <property type="molecule type" value="Genomic_DNA"/>
</dbReference>
<feature type="chain" id="PRO_5012205524" evidence="2">
    <location>
        <begin position="21"/>
        <end position="406"/>
    </location>
</feature>
<keyword evidence="2" id="KW-0732">Signal</keyword>
<evidence type="ECO:0000313" key="4">
    <source>
        <dbReference type="Proteomes" id="UP000184330"/>
    </source>
</evidence>
<protein>
    <submittedName>
        <fullName evidence="3">Uncharacterized protein</fullName>
    </submittedName>
</protein>
<evidence type="ECO:0000256" key="1">
    <source>
        <dbReference type="SAM" id="MobiDB-lite"/>
    </source>
</evidence>
<dbReference type="AlphaFoldDB" id="A0A1L7XII2"/>
<dbReference type="Proteomes" id="UP000184330">
    <property type="component" value="Unassembled WGS sequence"/>
</dbReference>
<organism evidence="3 4">
    <name type="scientific">Phialocephala subalpina</name>
    <dbReference type="NCBI Taxonomy" id="576137"/>
    <lineage>
        <taxon>Eukaryota</taxon>
        <taxon>Fungi</taxon>
        <taxon>Dikarya</taxon>
        <taxon>Ascomycota</taxon>
        <taxon>Pezizomycotina</taxon>
        <taxon>Leotiomycetes</taxon>
        <taxon>Helotiales</taxon>
        <taxon>Mollisiaceae</taxon>
        <taxon>Phialocephala</taxon>
        <taxon>Phialocephala fortinii species complex</taxon>
    </lineage>
</organism>
<gene>
    <name evidence="3" type="ORF">PAC_14666</name>
</gene>
<evidence type="ECO:0000313" key="3">
    <source>
        <dbReference type="EMBL" id="CZR64767.1"/>
    </source>
</evidence>
<feature type="region of interest" description="Disordered" evidence="1">
    <location>
        <begin position="384"/>
        <end position="406"/>
    </location>
</feature>
<name>A0A1L7XII2_9HELO</name>